<organism evidence="1 2">
    <name type="scientific">Nonomuraea jabiensis</name>
    <dbReference type="NCBI Taxonomy" id="882448"/>
    <lineage>
        <taxon>Bacteria</taxon>
        <taxon>Bacillati</taxon>
        <taxon>Actinomycetota</taxon>
        <taxon>Actinomycetes</taxon>
        <taxon>Streptosporangiales</taxon>
        <taxon>Streptosporangiaceae</taxon>
        <taxon>Nonomuraea</taxon>
    </lineage>
</organism>
<proteinExistence type="predicted"/>
<accession>A0A7W9GAK7</accession>
<dbReference type="AlphaFoldDB" id="A0A7W9GAK7"/>
<name>A0A7W9GAK7_9ACTN</name>
<evidence type="ECO:0000313" key="2">
    <source>
        <dbReference type="Proteomes" id="UP000579153"/>
    </source>
</evidence>
<sequence length="184" mass="20438">MKGQRWTDYLYERHPPARLHAWARELAYFRFCRAYGGHANDGDQLLAALRVETQDDLMRTLSTLGVPVTWLDPGDPRPVPGVAYTAAEFAHFPVAMPRFPGIGQPGHVELAGHRAHVWSHGDRLDISVADTLDPYSVSDAAVASAKAIEALLTPIAGQVVDPPQDDRNCVCPRYYPDLWPDRRG</sequence>
<dbReference type="Proteomes" id="UP000579153">
    <property type="component" value="Unassembled WGS sequence"/>
</dbReference>
<dbReference type="EMBL" id="JACHMB010000001">
    <property type="protein sequence ID" value="MBB5780257.1"/>
    <property type="molecule type" value="Genomic_DNA"/>
</dbReference>
<evidence type="ECO:0000313" key="1">
    <source>
        <dbReference type="EMBL" id="MBB5780257.1"/>
    </source>
</evidence>
<dbReference type="RefSeq" id="WP_185073593.1">
    <property type="nucleotide sequence ID" value="NZ_JACHMB010000001.1"/>
</dbReference>
<comment type="caution">
    <text evidence="1">The sequence shown here is derived from an EMBL/GenBank/DDBJ whole genome shotgun (WGS) entry which is preliminary data.</text>
</comment>
<gene>
    <name evidence="1" type="ORF">HD596_007013</name>
</gene>
<keyword evidence="2" id="KW-1185">Reference proteome</keyword>
<protein>
    <submittedName>
        <fullName evidence="1">Uncharacterized protein</fullName>
    </submittedName>
</protein>
<reference evidence="1 2" key="1">
    <citation type="submission" date="2020-08" db="EMBL/GenBank/DDBJ databases">
        <title>Sequencing the genomes of 1000 actinobacteria strains.</title>
        <authorList>
            <person name="Klenk H.-P."/>
        </authorList>
    </citation>
    <scope>NUCLEOTIDE SEQUENCE [LARGE SCALE GENOMIC DNA]</scope>
    <source>
        <strain evidence="1 2">DSM 45507</strain>
    </source>
</reference>